<accession>A0AAN7Z3J2</accession>
<evidence type="ECO:0000256" key="1">
    <source>
        <dbReference type="SAM" id="MobiDB-lite"/>
    </source>
</evidence>
<dbReference type="EMBL" id="JAWHQM010000055">
    <property type="protein sequence ID" value="KAK5635600.1"/>
    <property type="molecule type" value="Genomic_DNA"/>
</dbReference>
<name>A0AAN7Z3J2_9PEZI</name>
<organism evidence="2 3">
    <name type="scientific">Xylaria bambusicola</name>
    <dbReference type="NCBI Taxonomy" id="326684"/>
    <lineage>
        <taxon>Eukaryota</taxon>
        <taxon>Fungi</taxon>
        <taxon>Dikarya</taxon>
        <taxon>Ascomycota</taxon>
        <taxon>Pezizomycotina</taxon>
        <taxon>Sordariomycetes</taxon>
        <taxon>Xylariomycetidae</taxon>
        <taxon>Xylariales</taxon>
        <taxon>Xylariaceae</taxon>
        <taxon>Xylaria</taxon>
    </lineage>
</organism>
<comment type="caution">
    <text evidence="2">The sequence shown here is derived from an EMBL/GenBank/DDBJ whole genome shotgun (WGS) entry which is preliminary data.</text>
</comment>
<feature type="compositionally biased region" description="Low complexity" evidence="1">
    <location>
        <begin position="1"/>
        <end position="13"/>
    </location>
</feature>
<keyword evidence="3" id="KW-1185">Reference proteome</keyword>
<gene>
    <name evidence="2" type="ORF">RRF57_011312</name>
</gene>
<feature type="region of interest" description="Disordered" evidence="1">
    <location>
        <begin position="1"/>
        <end position="32"/>
    </location>
</feature>
<dbReference type="AlphaFoldDB" id="A0AAN7Z3J2"/>
<evidence type="ECO:0000313" key="2">
    <source>
        <dbReference type="EMBL" id="KAK5635600.1"/>
    </source>
</evidence>
<reference evidence="2 3" key="1">
    <citation type="submission" date="2023-10" db="EMBL/GenBank/DDBJ databases">
        <title>Draft genome sequence of Xylaria bambusicola isolate GMP-LS, the root and basal stem rot pathogen of sugarcane in Indonesia.</title>
        <authorList>
            <person name="Selvaraj P."/>
            <person name="Muralishankar V."/>
            <person name="Muruganantham S."/>
            <person name="Sp S."/>
            <person name="Haryani S."/>
            <person name="Lau K.J.X."/>
            <person name="Naqvi N.I."/>
        </authorList>
    </citation>
    <scope>NUCLEOTIDE SEQUENCE [LARGE SCALE GENOMIC DNA]</scope>
    <source>
        <strain evidence="2">GMP-LS</strain>
    </source>
</reference>
<dbReference type="Proteomes" id="UP001305414">
    <property type="component" value="Unassembled WGS sequence"/>
</dbReference>
<sequence>MLTASAAKNAAARPPEPPSSQSVMMSRGFQRDSPVKTLAADVVTMPITPQMVKRMGMAGSCMNWPFGDRAYRVKSGMLTLSVDHVPVILDMLESQR</sequence>
<evidence type="ECO:0000313" key="3">
    <source>
        <dbReference type="Proteomes" id="UP001305414"/>
    </source>
</evidence>
<proteinExistence type="predicted"/>
<protein>
    <submittedName>
        <fullName evidence="2">Uncharacterized protein</fullName>
    </submittedName>
</protein>